<protein>
    <submittedName>
        <fullName evidence="3">Uncharacterized protein</fullName>
    </submittedName>
</protein>
<evidence type="ECO:0000256" key="1">
    <source>
        <dbReference type="SAM" id="MobiDB-lite"/>
    </source>
</evidence>
<dbReference type="AlphaFoldDB" id="A0A370HKU4"/>
<name>A0A370HKU4_9HYPH</name>
<dbReference type="EMBL" id="QQBB01000005">
    <property type="protein sequence ID" value="RDI58785.1"/>
    <property type="molecule type" value="Genomic_DNA"/>
</dbReference>
<keyword evidence="4" id="KW-1185">Reference proteome</keyword>
<comment type="caution">
    <text evidence="3">The sequence shown here is derived from an EMBL/GenBank/DDBJ whole genome shotgun (WGS) entry which is preliminary data.</text>
</comment>
<dbReference type="Proteomes" id="UP000254925">
    <property type="component" value="Unassembled WGS sequence"/>
</dbReference>
<feature type="chain" id="PRO_5016777751" evidence="2">
    <location>
        <begin position="26"/>
        <end position="151"/>
    </location>
</feature>
<gene>
    <name evidence="3" type="ORF">DES45_105309</name>
</gene>
<dbReference type="OrthoDB" id="8448638at2"/>
<accession>A0A370HKU4</accession>
<sequence>MRFFGSAAGVSAVLVLGGLSFPALAATYDFVPAPQTDLNRIYRIDRVTGEVSSCQYGLQEGTIGVTLCFTSGEGAGPQTPGEYGLVASRHEREGGVFRVNYRTGEMSICYVFDERVVCTPQATPSPAAPATPAPSATPSVRPGTGASPQRP</sequence>
<keyword evidence="2" id="KW-0732">Signal</keyword>
<evidence type="ECO:0000313" key="3">
    <source>
        <dbReference type="EMBL" id="RDI58785.1"/>
    </source>
</evidence>
<feature type="region of interest" description="Disordered" evidence="1">
    <location>
        <begin position="121"/>
        <end position="151"/>
    </location>
</feature>
<feature type="signal peptide" evidence="2">
    <location>
        <begin position="1"/>
        <end position="25"/>
    </location>
</feature>
<evidence type="ECO:0000313" key="4">
    <source>
        <dbReference type="Proteomes" id="UP000254925"/>
    </source>
</evidence>
<evidence type="ECO:0000256" key="2">
    <source>
        <dbReference type="SAM" id="SignalP"/>
    </source>
</evidence>
<dbReference type="RefSeq" id="WP_114770920.1">
    <property type="nucleotide sequence ID" value="NZ_QQBB01000005.1"/>
</dbReference>
<organism evidence="3 4">
    <name type="scientific">Microvirga subterranea</name>
    <dbReference type="NCBI Taxonomy" id="186651"/>
    <lineage>
        <taxon>Bacteria</taxon>
        <taxon>Pseudomonadati</taxon>
        <taxon>Pseudomonadota</taxon>
        <taxon>Alphaproteobacteria</taxon>
        <taxon>Hyphomicrobiales</taxon>
        <taxon>Methylobacteriaceae</taxon>
        <taxon>Microvirga</taxon>
    </lineage>
</organism>
<proteinExistence type="predicted"/>
<reference evidence="3 4" key="1">
    <citation type="submission" date="2018-07" db="EMBL/GenBank/DDBJ databases">
        <title>Genomic Encyclopedia of Type Strains, Phase IV (KMG-IV): sequencing the most valuable type-strain genomes for metagenomic binning, comparative biology and taxonomic classification.</title>
        <authorList>
            <person name="Goeker M."/>
        </authorList>
    </citation>
    <scope>NUCLEOTIDE SEQUENCE [LARGE SCALE GENOMIC DNA]</scope>
    <source>
        <strain evidence="3 4">DSM 14364</strain>
    </source>
</reference>